<keyword evidence="4 6" id="KW-0326">Glycosidase</keyword>
<dbReference type="RefSeq" id="WP_203656335.1">
    <property type="nucleotide sequence ID" value="NZ_BONR01000004.1"/>
</dbReference>
<feature type="active site" evidence="6">
    <location>
        <position position="870"/>
    </location>
</feature>
<dbReference type="InterPro" id="IPR004197">
    <property type="entry name" value="Cellulase_Ig-like"/>
</dbReference>
<dbReference type="GO" id="GO:0030245">
    <property type="term" value="P:cellulose catabolic process"/>
    <property type="evidence" value="ECO:0007669"/>
    <property type="project" value="UniProtKB-KW"/>
</dbReference>
<dbReference type="InterPro" id="IPR008928">
    <property type="entry name" value="6-hairpin_glycosidase_sf"/>
</dbReference>
<keyword evidence="7" id="KW-0136">Cellulose degradation</keyword>
<dbReference type="PANTHER" id="PTHR22298">
    <property type="entry name" value="ENDO-1,4-BETA-GLUCANASE"/>
    <property type="match status" value="1"/>
</dbReference>
<dbReference type="InterPro" id="IPR001701">
    <property type="entry name" value="Glyco_hydro_9"/>
</dbReference>
<comment type="catalytic activity">
    <reaction evidence="7">
        <text>Endohydrolysis of (1-&gt;4)-beta-D-glucosidic linkages in cellulose, lichenin and cereal beta-D-glucans.</text>
        <dbReference type="EC" id="3.2.1.4"/>
    </reaction>
</comment>
<dbReference type="EC" id="3.2.1.4" evidence="7"/>
<evidence type="ECO:0000256" key="3">
    <source>
        <dbReference type="ARBA" id="ARBA00023277"/>
    </source>
</evidence>
<evidence type="ECO:0000256" key="6">
    <source>
        <dbReference type="PROSITE-ProRule" id="PRU10060"/>
    </source>
</evidence>
<dbReference type="InterPro" id="IPR012341">
    <property type="entry name" value="6hp_glycosidase-like_sf"/>
</dbReference>
<feature type="domain" description="CBM2" evidence="8">
    <location>
        <begin position="901"/>
        <end position="1013"/>
    </location>
</feature>
<evidence type="ECO:0000313" key="10">
    <source>
        <dbReference type="Proteomes" id="UP000652354"/>
    </source>
</evidence>
<protein>
    <recommendedName>
        <fullName evidence="7">Endoglucanase</fullName>
        <ecNumber evidence="7">3.2.1.4</ecNumber>
    </recommendedName>
</protein>
<dbReference type="InterPro" id="IPR033126">
    <property type="entry name" value="Glyco_hydro_9_Asp/Glu_AS"/>
</dbReference>
<accession>A0A919ULX3</accession>
<dbReference type="InterPro" id="IPR012291">
    <property type="entry name" value="CBM2_carb-bd_dom_sf"/>
</dbReference>
<dbReference type="GO" id="GO:0030247">
    <property type="term" value="F:polysaccharide binding"/>
    <property type="evidence" value="ECO:0007669"/>
    <property type="project" value="UniProtKB-UniRule"/>
</dbReference>
<keyword evidence="7" id="KW-0732">Signal</keyword>
<feature type="active site" evidence="6">
    <location>
        <position position="879"/>
    </location>
</feature>
<comment type="similarity">
    <text evidence="1 6 7">Belongs to the glycosyl hydrolase 9 (cellulase E) family.</text>
</comment>
<keyword evidence="10" id="KW-1185">Reference proteome</keyword>
<dbReference type="SUPFAM" id="SSF81296">
    <property type="entry name" value="E set domains"/>
    <property type="match status" value="1"/>
</dbReference>
<dbReference type="Pfam" id="PF00553">
    <property type="entry name" value="CBM_2"/>
    <property type="match status" value="1"/>
</dbReference>
<organism evidence="9 10">
    <name type="scientific">Demequina activiva</name>
    <dbReference type="NCBI Taxonomy" id="1582364"/>
    <lineage>
        <taxon>Bacteria</taxon>
        <taxon>Bacillati</taxon>
        <taxon>Actinomycetota</taxon>
        <taxon>Actinomycetes</taxon>
        <taxon>Micrococcales</taxon>
        <taxon>Demequinaceae</taxon>
        <taxon>Demequina</taxon>
    </lineage>
</organism>
<dbReference type="PROSITE" id="PS51173">
    <property type="entry name" value="CBM2"/>
    <property type="match status" value="1"/>
</dbReference>
<name>A0A919ULX3_9MICO</name>
<evidence type="ECO:0000256" key="2">
    <source>
        <dbReference type="ARBA" id="ARBA00022801"/>
    </source>
</evidence>
<proteinExistence type="inferred from homology"/>
<evidence type="ECO:0000256" key="5">
    <source>
        <dbReference type="ARBA" id="ARBA00023326"/>
    </source>
</evidence>
<dbReference type="GO" id="GO:0008810">
    <property type="term" value="F:cellulase activity"/>
    <property type="evidence" value="ECO:0007669"/>
    <property type="project" value="UniProtKB-EC"/>
</dbReference>
<dbReference type="PROSITE" id="PS00698">
    <property type="entry name" value="GH9_3"/>
    <property type="match status" value="1"/>
</dbReference>
<dbReference type="Proteomes" id="UP000652354">
    <property type="component" value="Unassembled WGS sequence"/>
</dbReference>
<dbReference type="CDD" id="cd02850">
    <property type="entry name" value="E_set_Cellulase_N"/>
    <property type="match status" value="1"/>
</dbReference>
<feature type="chain" id="PRO_5038167788" description="Endoglucanase" evidence="7">
    <location>
        <begin position="30"/>
        <end position="1013"/>
    </location>
</feature>
<dbReference type="AlphaFoldDB" id="A0A919ULX3"/>
<dbReference type="Pfam" id="PF02927">
    <property type="entry name" value="CelD_N"/>
    <property type="match status" value="1"/>
</dbReference>
<dbReference type="InterPro" id="IPR008965">
    <property type="entry name" value="CBM2/CBM3_carb-bd_dom_sf"/>
</dbReference>
<feature type="signal peptide" evidence="7">
    <location>
        <begin position="1"/>
        <end position="29"/>
    </location>
</feature>
<dbReference type="InterPro" id="IPR001919">
    <property type="entry name" value="CBD2"/>
</dbReference>
<keyword evidence="3 6" id="KW-0119">Carbohydrate metabolism</keyword>
<dbReference type="SUPFAM" id="SSF49384">
    <property type="entry name" value="Carbohydrate-binding domain"/>
    <property type="match status" value="1"/>
</dbReference>
<dbReference type="Gene3D" id="2.60.40.10">
    <property type="entry name" value="Immunoglobulins"/>
    <property type="match status" value="1"/>
</dbReference>
<evidence type="ECO:0000256" key="4">
    <source>
        <dbReference type="ARBA" id="ARBA00023295"/>
    </source>
</evidence>
<reference evidence="9" key="1">
    <citation type="submission" date="2021-01" db="EMBL/GenBank/DDBJ databases">
        <title>Whole genome shotgun sequence of Demequina activiva NBRC 110675.</title>
        <authorList>
            <person name="Komaki H."/>
            <person name="Tamura T."/>
        </authorList>
    </citation>
    <scope>NUCLEOTIDE SEQUENCE</scope>
    <source>
        <strain evidence="9">NBRC 110675</strain>
    </source>
</reference>
<dbReference type="SUPFAM" id="SSF48208">
    <property type="entry name" value="Six-hairpin glycosidases"/>
    <property type="match status" value="1"/>
</dbReference>
<comment type="caution">
    <text evidence="9">The sequence shown here is derived from an EMBL/GenBank/DDBJ whole genome shotgun (WGS) entry which is preliminary data.</text>
</comment>
<evidence type="ECO:0000313" key="9">
    <source>
        <dbReference type="EMBL" id="GIG55138.1"/>
    </source>
</evidence>
<evidence type="ECO:0000256" key="1">
    <source>
        <dbReference type="ARBA" id="ARBA00007072"/>
    </source>
</evidence>
<dbReference type="Gene3D" id="2.60.120.260">
    <property type="entry name" value="Galactose-binding domain-like"/>
    <property type="match status" value="2"/>
</dbReference>
<sequence>MAHLPWRRASAAAATAALIALAASTPASADLPPTDFEDGNGGFWGWGVGGGEGGQPYVDSGMLCGDSTGAGLYNGGIGNDSFTIAAGDNVLTMTIHADGPVPVQLSGPTDADQHVSQEIDVDGTAEVSIPFTVDADVDPAKLIVFVGEASDGPRTVCIDDVSVASAGIEQVVNGTFDDGLNGWTAYGFVDGTARVEDGVFCATVPAGTTNPWDAAIYQDLSLVAGDYAFSFDAKAAGPVRAIVQQEGGAYASYGEIAAGNLDEWTRYETGHQANADPVDPRLGFQVGGAAFEWEFCLDNASYLGGVAVEPYEPETGPRVRVNQVGYLTHGPKEATLVTEATDPVPWELVSEGSAVASGDTSPLGTDASAGLNVHGIDFSSVTAAGTYTLVADGEESYEFEIGTDAYQQLRYDALNYFYLARSGIEIDGDIVGDEYARAAGHVSSPADGVANKGDLDVPCQNAADAAAVYTDGYGWEGCDYTLDVVGGWYDAGDHGKYVVNGGIATAQLLGTYERTKTAAAADAGALGDSTLNLPETGNEVPDVLDEARWQLEFMMSMQVPEGAQFAGMVHHKIHDDGWTGLPLMPVNDPQVRELHRPSTAATLNLAATAAQGARLFAPYDEDFSAELLATARSTWDAALGTPDLYAPVADGADGGGPYDDDDVSDEFYWAAAELFLTTGEQEFEDFLAGSDVDGADDVADGFYWGSLAALAKIDLATVPNDYAHRADIIDQVIAGADELLATQQGQEFGLALADDGFEWGSNSAVLNNQVILGTAFDLTGDTAYADAVVESMDYLLGRNALNWSYITDYGEVTSQNQHSRWFANQLNAALPNPPSGSVAGGPNADYGTWDPTISGLYPDRDCAPQWCYVDHIQSWSTNEITVNWNSALSWVASWMADHGQAATVVEPCSVSYTVHGSWPRGYNTQIWIENTSAERIEGWELTWAYPADDSVSKQAWSADWSQDGAWVSAEGKRWNGVLKPGQRTTIGFIGEPGTLADAPPEQFWLNGQPCTTG</sequence>
<dbReference type="Pfam" id="PF00759">
    <property type="entry name" value="Glyco_hydro_9"/>
    <property type="match status" value="1"/>
</dbReference>
<evidence type="ECO:0000256" key="7">
    <source>
        <dbReference type="RuleBase" id="RU361166"/>
    </source>
</evidence>
<dbReference type="SUPFAM" id="SSF49785">
    <property type="entry name" value="Galactose-binding domain-like"/>
    <property type="match status" value="1"/>
</dbReference>
<dbReference type="InterPro" id="IPR008979">
    <property type="entry name" value="Galactose-bd-like_sf"/>
</dbReference>
<evidence type="ECO:0000259" key="8">
    <source>
        <dbReference type="PROSITE" id="PS51173"/>
    </source>
</evidence>
<dbReference type="InterPro" id="IPR014756">
    <property type="entry name" value="Ig_E-set"/>
</dbReference>
<dbReference type="EMBL" id="BONR01000004">
    <property type="protein sequence ID" value="GIG55138.1"/>
    <property type="molecule type" value="Genomic_DNA"/>
</dbReference>
<gene>
    <name evidence="9" type="ORF">Dac01nite_18900</name>
</gene>
<dbReference type="Gene3D" id="2.60.40.290">
    <property type="match status" value="1"/>
</dbReference>
<keyword evidence="5 6" id="KW-0624">Polysaccharide degradation</keyword>
<dbReference type="InterPro" id="IPR013783">
    <property type="entry name" value="Ig-like_fold"/>
</dbReference>
<dbReference type="Gene3D" id="1.50.10.10">
    <property type="match status" value="1"/>
</dbReference>
<dbReference type="SMART" id="SM00637">
    <property type="entry name" value="CBD_II"/>
    <property type="match status" value="1"/>
</dbReference>
<keyword evidence="2 6" id="KW-0378">Hydrolase</keyword>